<dbReference type="EMBL" id="SWJQ01000620">
    <property type="protein sequence ID" value="TRZ12106.1"/>
    <property type="molecule type" value="Genomic_DNA"/>
</dbReference>
<reference evidence="1" key="1">
    <citation type="submission" date="2019-04" db="EMBL/GenBank/DDBJ databases">
        <title>Genome assembly of Zosterops borbonicus 15179.</title>
        <authorList>
            <person name="Leroy T."/>
            <person name="Anselmetti Y."/>
            <person name="Tilak M.-K."/>
            <person name="Nabholz B."/>
        </authorList>
    </citation>
    <scope>NUCLEOTIDE SEQUENCE</scope>
    <source>
        <strain evidence="1">HGM_15179</strain>
        <tissue evidence="1">Muscle</tissue>
    </source>
</reference>
<evidence type="ECO:0008006" key="3">
    <source>
        <dbReference type="Google" id="ProtNLM"/>
    </source>
</evidence>
<accession>A0A8K1LFR0</accession>
<organism evidence="1 2">
    <name type="scientific">Zosterops borbonicus</name>
    <dbReference type="NCBI Taxonomy" id="364589"/>
    <lineage>
        <taxon>Eukaryota</taxon>
        <taxon>Metazoa</taxon>
        <taxon>Chordata</taxon>
        <taxon>Craniata</taxon>
        <taxon>Vertebrata</taxon>
        <taxon>Euteleostomi</taxon>
        <taxon>Archelosauria</taxon>
        <taxon>Archosauria</taxon>
        <taxon>Dinosauria</taxon>
        <taxon>Saurischia</taxon>
        <taxon>Theropoda</taxon>
        <taxon>Coelurosauria</taxon>
        <taxon>Aves</taxon>
        <taxon>Neognathae</taxon>
        <taxon>Neoaves</taxon>
        <taxon>Telluraves</taxon>
        <taxon>Australaves</taxon>
        <taxon>Passeriformes</taxon>
        <taxon>Sylvioidea</taxon>
        <taxon>Zosteropidae</taxon>
        <taxon>Zosterops</taxon>
    </lineage>
</organism>
<dbReference type="PANTHER" id="PTHR33395:SF22">
    <property type="entry name" value="REVERSE TRANSCRIPTASE DOMAIN-CONTAINING PROTEIN"/>
    <property type="match status" value="1"/>
</dbReference>
<protein>
    <recommendedName>
        <fullName evidence="3">Reverse transcriptase</fullName>
    </recommendedName>
</protein>
<proteinExistence type="predicted"/>
<dbReference type="PANTHER" id="PTHR33395">
    <property type="entry name" value="TRANSCRIPTASE, PUTATIVE-RELATED-RELATED"/>
    <property type="match status" value="1"/>
</dbReference>
<keyword evidence="2" id="KW-1185">Reference proteome</keyword>
<dbReference type="GO" id="GO:0061343">
    <property type="term" value="P:cell adhesion involved in heart morphogenesis"/>
    <property type="evidence" value="ECO:0007669"/>
    <property type="project" value="TreeGrafter"/>
</dbReference>
<sequence length="110" mass="12704">MTLKLCRIFYFSCIPYKSMGSDEIHSRIFKELADVAKLLLMNFEWSWEFSKVPVHWMLPNVVLIFKKGEKEQPRNYRPVSLTSVPVKAMEKIILGGIEKQLKDNTTAGPA</sequence>
<dbReference type="GO" id="GO:0007508">
    <property type="term" value="P:larval heart development"/>
    <property type="evidence" value="ECO:0007669"/>
    <property type="project" value="TreeGrafter"/>
</dbReference>
<evidence type="ECO:0000313" key="2">
    <source>
        <dbReference type="Proteomes" id="UP000796761"/>
    </source>
</evidence>
<name>A0A8K1LFR0_9PASS</name>
<dbReference type="Proteomes" id="UP000796761">
    <property type="component" value="Unassembled WGS sequence"/>
</dbReference>
<evidence type="ECO:0000313" key="1">
    <source>
        <dbReference type="EMBL" id="TRZ12106.1"/>
    </source>
</evidence>
<gene>
    <name evidence="1" type="ORF">HGM15179_014988</name>
</gene>
<dbReference type="AlphaFoldDB" id="A0A8K1LFR0"/>
<dbReference type="OrthoDB" id="9360488at2759"/>
<dbReference type="GO" id="GO:0031012">
    <property type="term" value="C:extracellular matrix"/>
    <property type="evidence" value="ECO:0007669"/>
    <property type="project" value="TreeGrafter"/>
</dbReference>
<comment type="caution">
    <text evidence="1">The sequence shown here is derived from an EMBL/GenBank/DDBJ whole genome shotgun (WGS) entry which is preliminary data.</text>
</comment>